<evidence type="ECO:0000256" key="8">
    <source>
        <dbReference type="PROSITE-ProRule" id="PRU00472"/>
    </source>
</evidence>
<dbReference type="EMBL" id="CP119879">
    <property type="protein sequence ID" value="WFD35113.1"/>
    <property type="molecule type" value="Genomic_DNA"/>
</dbReference>
<feature type="compositionally biased region" description="Basic and acidic residues" evidence="9">
    <location>
        <begin position="1"/>
        <end position="18"/>
    </location>
</feature>
<dbReference type="Pfam" id="PF00226">
    <property type="entry name" value="DnaJ"/>
    <property type="match status" value="1"/>
</dbReference>
<feature type="compositionally biased region" description="Low complexity" evidence="9">
    <location>
        <begin position="51"/>
        <end position="68"/>
    </location>
</feature>
<evidence type="ECO:0000259" key="12">
    <source>
        <dbReference type="PROSITE" id="PS51133"/>
    </source>
</evidence>
<reference evidence="13" key="1">
    <citation type="submission" date="2023-03" db="EMBL/GenBank/DDBJ databases">
        <title>Mating type loci evolution in Malassezia.</title>
        <authorList>
            <person name="Coelho M.A."/>
        </authorList>
    </citation>
    <scope>NUCLEOTIDE SEQUENCE</scope>
    <source>
        <strain evidence="13">CBS 11721</strain>
    </source>
</reference>
<dbReference type="InterPro" id="IPR001222">
    <property type="entry name" value="Znf_TFIIS"/>
</dbReference>
<dbReference type="PROSITE" id="PS50076">
    <property type="entry name" value="DNAJ_2"/>
    <property type="match status" value="1"/>
</dbReference>
<dbReference type="GO" id="GO:0071218">
    <property type="term" value="P:cellular response to misfolded protein"/>
    <property type="evidence" value="ECO:0007669"/>
    <property type="project" value="TreeGrafter"/>
</dbReference>
<feature type="region of interest" description="Disordered" evidence="9">
    <location>
        <begin position="1"/>
        <end position="23"/>
    </location>
</feature>
<dbReference type="GO" id="GO:0005789">
    <property type="term" value="C:endoplasmic reticulum membrane"/>
    <property type="evidence" value="ECO:0007669"/>
    <property type="project" value="TreeGrafter"/>
</dbReference>
<feature type="domain" description="TFIIS-type" evidence="12">
    <location>
        <begin position="466"/>
        <end position="506"/>
    </location>
</feature>
<evidence type="ECO:0000256" key="4">
    <source>
        <dbReference type="ARBA" id="ARBA00022771"/>
    </source>
</evidence>
<feature type="transmembrane region" description="Helical" evidence="10">
    <location>
        <begin position="271"/>
        <end position="296"/>
    </location>
</feature>
<dbReference type="AlphaFoldDB" id="A0AAF0J6D8"/>
<sequence>MESDEARKALGLARKHDLNGNTESALKWARKSVSIYSTPEACEMVTRLETHGASGSGANASTTTTTSETVERTTADTKTTTHTEKTTRTDSSGARTEYTTAQVEIVRRVKQAGGDFYKVLGLEKSADEGAIRKSYKKLALQLHPDKNRAPGADEAFKLVSKAFTVLSDKDKRSMYDRFGGDPDSRFGSASAQAQSQFAGTRMRPGMGAEIDPEDLFNMFFGGGMNGMNAGFGPTFSFGGPGFRTTTFRTGPGFRTYAAPRPNAQGRNQTSALFQFLPIIILLFFSLLSYIPSLFSVPDPDYRWQRTPHFRAQKTTYNRGVSYFVEPNSFSKHPFVVSSNSAARRADNTALRDGGSPEFVLFERRVEDAWKRELYRQCDYAKDLQRRRAMDAQGFFGIGGDKKKVAKIMSEVYESCEQLERLYHILYDNLAITTRSHADAFPSILKQRRQLVKNIPAEQTATEQATIKEKCPNCGNDEMNFHTLQLRSADEGSTVFYDCPKCGYKFSQNN</sequence>
<dbReference type="InterPro" id="IPR001623">
    <property type="entry name" value="DnaJ_domain"/>
</dbReference>
<evidence type="ECO:0000256" key="5">
    <source>
        <dbReference type="ARBA" id="ARBA00022833"/>
    </source>
</evidence>
<dbReference type="Pfam" id="PF09320">
    <property type="entry name" value="DUF1977"/>
    <property type="match status" value="1"/>
</dbReference>
<keyword evidence="14" id="KW-1185">Reference proteome</keyword>
<dbReference type="PRINTS" id="PR00625">
    <property type="entry name" value="JDOMAIN"/>
</dbReference>
<dbReference type="SUPFAM" id="SSF46565">
    <property type="entry name" value="Chaperone J-domain"/>
    <property type="match status" value="1"/>
</dbReference>
<dbReference type="GO" id="GO:0008270">
    <property type="term" value="F:zinc ion binding"/>
    <property type="evidence" value="ECO:0007669"/>
    <property type="project" value="UniProtKB-KW"/>
</dbReference>
<keyword evidence="5" id="KW-0862">Zinc</keyword>
<gene>
    <name evidence="13" type="primary">HLJ1</name>
    <name evidence="13" type="ORF">MCUN1_001962</name>
</gene>
<dbReference type="PROSITE" id="PS00466">
    <property type="entry name" value="ZF_TFIIS_1"/>
    <property type="match status" value="1"/>
</dbReference>
<feature type="compositionally biased region" description="Basic and acidic residues" evidence="9">
    <location>
        <begin position="69"/>
        <end position="88"/>
    </location>
</feature>
<evidence type="ECO:0000259" key="11">
    <source>
        <dbReference type="PROSITE" id="PS50076"/>
    </source>
</evidence>
<evidence type="ECO:0000256" key="6">
    <source>
        <dbReference type="ARBA" id="ARBA00022989"/>
    </source>
</evidence>
<evidence type="ECO:0000256" key="7">
    <source>
        <dbReference type="ARBA" id="ARBA00023136"/>
    </source>
</evidence>
<dbReference type="SUPFAM" id="SSF57783">
    <property type="entry name" value="Zinc beta-ribbon"/>
    <property type="match status" value="1"/>
</dbReference>
<evidence type="ECO:0000256" key="3">
    <source>
        <dbReference type="ARBA" id="ARBA00022723"/>
    </source>
</evidence>
<dbReference type="InterPro" id="IPR034004">
    <property type="entry name" value="Zn_ribbon_RPA12_C"/>
</dbReference>
<dbReference type="PANTHER" id="PTHR43908:SF3">
    <property type="entry name" value="AT29763P-RELATED"/>
    <property type="match status" value="1"/>
</dbReference>
<evidence type="ECO:0000256" key="2">
    <source>
        <dbReference type="ARBA" id="ARBA00022692"/>
    </source>
</evidence>
<name>A0AAF0J6D8_9BASI</name>
<comment type="subcellular location">
    <subcellularLocation>
        <location evidence="1">Membrane</location>
        <topology evidence="1">Single-pass membrane protein</topology>
    </subcellularLocation>
</comment>
<keyword evidence="7 10" id="KW-0472">Membrane</keyword>
<dbReference type="PANTHER" id="PTHR43908">
    <property type="entry name" value="AT29763P-RELATED"/>
    <property type="match status" value="1"/>
</dbReference>
<keyword evidence="2 10" id="KW-0812">Transmembrane</keyword>
<dbReference type="Gene3D" id="2.20.25.10">
    <property type="match status" value="1"/>
</dbReference>
<dbReference type="Pfam" id="PF01096">
    <property type="entry name" value="Zn_ribbon_TFIIS"/>
    <property type="match status" value="1"/>
</dbReference>
<evidence type="ECO:0000256" key="9">
    <source>
        <dbReference type="SAM" id="MobiDB-lite"/>
    </source>
</evidence>
<dbReference type="GO" id="GO:0006351">
    <property type="term" value="P:DNA-templated transcription"/>
    <property type="evidence" value="ECO:0007669"/>
    <property type="project" value="InterPro"/>
</dbReference>
<evidence type="ECO:0000313" key="14">
    <source>
        <dbReference type="Proteomes" id="UP001219933"/>
    </source>
</evidence>
<dbReference type="FunFam" id="1.10.287.110:FF:000070">
    <property type="entry name" value="Endoplasmic reticulum protein, putative"/>
    <property type="match status" value="1"/>
</dbReference>
<proteinExistence type="predicted"/>
<dbReference type="PROSITE" id="PS51133">
    <property type="entry name" value="ZF_TFIIS_2"/>
    <property type="match status" value="1"/>
</dbReference>
<dbReference type="SMART" id="SM00440">
    <property type="entry name" value="ZnF_C2C2"/>
    <property type="match status" value="1"/>
</dbReference>
<feature type="domain" description="J" evidence="11">
    <location>
        <begin position="115"/>
        <end position="179"/>
    </location>
</feature>
<feature type="region of interest" description="Disordered" evidence="9">
    <location>
        <begin position="51"/>
        <end position="96"/>
    </location>
</feature>
<evidence type="ECO:0000256" key="10">
    <source>
        <dbReference type="SAM" id="Phobius"/>
    </source>
</evidence>
<dbReference type="SMART" id="SM00271">
    <property type="entry name" value="DnaJ"/>
    <property type="match status" value="1"/>
</dbReference>
<dbReference type="Gene3D" id="1.10.287.110">
    <property type="entry name" value="DnaJ domain"/>
    <property type="match status" value="1"/>
</dbReference>
<evidence type="ECO:0000256" key="1">
    <source>
        <dbReference type="ARBA" id="ARBA00004167"/>
    </source>
</evidence>
<protein>
    <submittedName>
        <fullName evidence="13">Chaperone protein dnaJ</fullName>
    </submittedName>
</protein>
<keyword evidence="6 10" id="KW-1133">Transmembrane helix</keyword>
<keyword evidence="3" id="KW-0479">Metal-binding</keyword>
<dbReference type="InterPro" id="IPR036869">
    <property type="entry name" value="J_dom_sf"/>
</dbReference>
<dbReference type="InterPro" id="IPR051100">
    <property type="entry name" value="DnaJ_subfamily_B/C"/>
</dbReference>
<keyword evidence="4 8" id="KW-0863">Zinc-finger</keyword>
<accession>A0AAF0J6D8</accession>
<dbReference type="InterPro" id="IPR015399">
    <property type="entry name" value="DUF1977_DnaJ-like"/>
</dbReference>
<dbReference type="CDD" id="cd10507">
    <property type="entry name" value="Zn-ribbon_RPA12"/>
    <property type="match status" value="1"/>
</dbReference>
<dbReference type="Proteomes" id="UP001219933">
    <property type="component" value="Chromosome 3"/>
</dbReference>
<organism evidence="13 14">
    <name type="scientific">Malassezia cuniculi</name>
    <dbReference type="NCBI Taxonomy" id="948313"/>
    <lineage>
        <taxon>Eukaryota</taxon>
        <taxon>Fungi</taxon>
        <taxon>Dikarya</taxon>
        <taxon>Basidiomycota</taxon>
        <taxon>Ustilaginomycotina</taxon>
        <taxon>Malasseziomycetes</taxon>
        <taxon>Malasseziales</taxon>
        <taxon>Malasseziaceae</taxon>
        <taxon>Malassezia</taxon>
    </lineage>
</organism>
<dbReference type="GO" id="GO:0030544">
    <property type="term" value="F:Hsp70 protein binding"/>
    <property type="evidence" value="ECO:0007669"/>
    <property type="project" value="TreeGrafter"/>
</dbReference>
<dbReference type="GO" id="GO:0003676">
    <property type="term" value="F:nucleic acid binding"/>
    <property type="evidence" value="ECO:0007669"/>
    <property type="project" value="InterPro"/>
</dbReference>
<dbReference type="CDD" id="cd06257">
    <property type="entry name" value="DnaJ"/>
    <property type="match status" value="1"/>
</dbReference>
<evidence type="ECO:0000313" key="13">
    <source>
        <dbReference type="EMBL" id="WFD35113.1"/>
    </source>
</evidence>